<evidence type="ECO:0000313" key="16">
    <source>
        <dbReference type="EMBL" id="MCJ2177423.1"/>
    </source>
</evidence>
<feature type="binding site" evidence="14">
    <location>
        <position position="90"/>
    </location>
    <ligand>
        <name>Mg(2+)</name>
        <dbReference type="ChEBI" id="CHEBI:18420"/>
        <label>2</label>
    </ligand>
</feature>
<comment type="similarity">
    <text evidence="6">In the C-terminal section; belongs to the GTP cyclohydrolase II family.</text>
</comment>
<dbReference type="Pfam" id="PF00926">
    <property type="entry name" value="DHBP_synthase"/>
    <property type="match status" value="1"/>
</dbReference>
<dbReference type="InterPro" id="IPR032677">
    <property type="entry name" value="GTP_cyclohydro_II"/>
</dbReference>
<evidence type="ECO:0000256" key="3">
    <source>
        <dbReference type="ARBA" id="ARBA00002284"/>
    </source>
</evidence>
<comment type="cofactor">
    <cofactor evidence="2">
        <name>Mn(2+)</name>
        <dbReference type="ChEBI" id="CHEBI:29035"/>
    </cofactor>
</comment>
<keyword evidence="13 14" id="KW-0456">Lyase</keyword>
<feature type="binding site" evidence="14">
    <location>
        <begin position="89"/>
        <end position="90"/>
    </location>
    <ligand>
        <name>D-ribulose 5-phosphate</name>
        <dbReference type="ChEBI" id="CHEBI:58121"/>
    </ligand>
</feature>
<evidence type="ECO:0000256" key="11">
    <source>
        <dbReference type="ARBA" id="ARBA00022842"/>
    </source>
</evidence>
<evidence type="ECO:0000256" key="13">
    <source>
        <dbReference type="ARBA" id="ARBA00023239"/>
    </source>
</evidence>
<feature type="binding site" evidence="14">
    <location>
        <position position="94"/>
    </location>
    <ligand>
        <name>D-ribulose 5-phosphate</name>
        <dbReference type="ChEBI" id="CHEBI:58121"/>
    </ligand>
</feature>
<dbReference type="NCBIfam" id="TIGR00506">
    <property type="entry name" value="ribB"/>
    <property type="match status" value="1"/>
</dbReference>
<evidence type="ECO:0000313" key="17">
    <source>
        <dbReference type="Proteomes" id="UP001162880"/>
    </source>
</evidence>
<dbReference type="InterPro" id="IPR000422">
    <property type="entry name" value="DHBP_synthase_RibB"/>
</dbReference>
<dbReference type="SUPFAM" id="SSF55821">
    <property type="entry name" value="YrdC/RibB"/>
    <property type="match status" value="1"/>
</dbReference>
<dbReference type="EC" id="4.1.99.12" evidence="7 14"/>
<dbReference type="PANTHER" id="PTHR21327">
    <property type="entry name" value="GTP CYCLOHYDROLASE II-RELATED"/>
    <property type="match status" value="1"/>
</dbReference>
<dbReference type="HAMAP" id="MF_00180">
    <property type="entry name" value="RibB"/>
    <property type="match status" value="1"/>
</dbReference>
<evidence type="ECO:0000256" key="7">
    <source>
        <dbReference type="ARBA" id="ARBA00012153"/>
    </source>
</evidence>
<proteinExistence type="inferred from homology"/>
<comment type="catalytic activity">
    <reaction evidence="1 14">
        <text>D-ribulose 5-phosphate = (2S)-2-hydroxy-3-oxobutyl phosphate + formate + H(+)</text>
        <dbReference type="Rhea" id="RHEA:18457"/>
        <dbReference type="ChEBI" id="CHEBI:15378"/>
        <dbReference type="ChEBI" id="CHEBI:15740"/>
        <dbReference type="ChEBI" id="CHEBI:58121"/>
        <dbReference type="ChEBI" id="CHEBI:58830"/>
        <dbReference type="EC" id="4.1.99.12"/>
    </reaction>
</comment>
<feature type="domain" description="GTP cyclohydrolase II" evidence="15">
    <location>
        <begin position="272"/>
        <end position="426"/>
    </location>
</feature>
<evidence type="ECO:0000256" key="2">
    <source>
        <dbReference type="ARBA" id="ARBA00001936"/>
    </source>
</evidence>
<keyword evidence="9 14" id="KW-0686">Riboflavin biosynthesis</keyword>
<feature type="site" description="Essential for catalytic activity" evidence="14">
    <location>
        <position position="226"/>
    </location>
</feature>
<dbReference type="Proteomes" id="UP001162880">
    <property type="component" value="Unassembled WGS sequence"/>
</dbReference>
<evidence type="ECO:0000256" key="1">
    <source>
        <dbReference type="ARBA" id="ARBA00000141"/>
    </source>
</evidence>
<accession>A0ABT0AXS0</accession>
<evidence type="ECO:0000256" key="10">
    <source>
        <dbReference type="ARBA" id="ARBA00022723"/>
    </source>
</evidence>
<comment type="subunit">
    <text evidence="14">Homodimer.</text>
</comment>
<dbReference type="Gene3D" id="3.90.870.10">
    <property type="entry name" value="DHBP synthase"/>
    <property type="match status" value="1"/>
</dbReference>
<evidence type="ECO:0000256" key="14">
    <source>
        <dbReference type="HAMAP-Rule" id="MF_00180"/>
    </source>
</evidence>
<comment type="caution">
    <text evidence="16">The sequence shown here is derived from an EMBL/GenBank/DDBJ whole genome shotgun (WGS) entry which is preliminary data.</text>
</comment>
<comment type="similarity">
    <text evidence="14">Belongs to the DHBP synthase family.</text>
</comment>
<keyword evidence="10 14" id="KW-0479">Metal-binding</keyword>
<dbReference type="Pfam" id="PF00925">
    <property type="entry name" value="GTP_cyclohydro2"/>
    <property type="match status" value="1"/>
</dbReference>
<feature type="site" description="Essential for catalytic activity" evidence="14">
    <location>
        <position position="188"/>
    </location>
</feature>
<dbReference type="InterPro" id="IPR036144">
    <property type="entry name" value="RibA-like_sf"/>
</dbReference>
<evidence type="ECO:0000256" key="4">
    <source>
        <dbReference type="ARBA" id="ARBA00004904"/>
    </source>
</evidence>
<dbReference type="RefSeq" id="WP_243990370.1">
    <property type="nucleotide sequence ID" value="NZ_JALHLE010000003.1"/>
</dbReference>
<evidence type="ECO:0000256" key="5">
    <source>
        <dbReference type="ARBA" id="ARBA00005520"/>
    </source>
</evidence>
<name>A0ABT0AXS0_9SPHN</name>
<comment type="function">
    <text evidence="3 14">Catalyzes the conversion of D-ribulose 5-phosphate to formate and 3,4-dihydroxy-2-butanone 4-phosphate.</text>
</comment>
<dbReference type="SUPFAM" id="SSF142695">
    <property type="entry name" value="RibA-like"/>
    <property type="match status" value="1"/>
</dbReference>
<sequence length="437" mass="48034">MSSNVIEKVRQLVSEGGMSKAGLARAAGLHANTLRDCTEADWNPTAETLGKLERVLLSNDDREVLVSIEEIIDEARNGRMFILVDDEDRENEGDLVIPAQMATPAAINFMATHGRGLICLTLTSERVDQLGLNLMSRNNGTRHETAFTVSIEAREGVTTGISAGDRARTISVAVDGSKTKDDIVTPGHVFPLRARDGGVLVRAGHTEAAVDISRLAGLNPSGVICEIMRDDGTMARMDDLISFARMHDLKIGTIRDLIAYRRKHDRMVEKRNEITFESRFGGQWTARSYFNKATGDETMALIKGRIDPSKPTLVRMHTLSIFVDVLGEEVEDRSNLLQRSMQIIAEEGAGVIVVINRPMNKLVSTLMDIKQRVRAGEAPDLEELRDYGVGAQILAELGVHDMMLLTNTHHSLVALEGYGLNIVGERPIPSDVTLEMN</sequence>
<reference evidence="16" key="1">
    <citation type="submission" date="2022-03" db="EMBL/GenBank/DDBJ databases">
        <title>Identification of a novel bacterium isolated from mangrove sediments.</title>
        <authorList>
            <person name="Pan X."/>
        </authorList>
    </citation>
    <scope>NUCLEOTIDE SEQUENCE</scope>
    <source>
        <strain evidence="16">B2580</strain>
    </source>
</reference>
<evidence type="ECO:0000256" key="12">
    <source>
        <dbReference type="ARBA" id="ARBA00023211"/>
    </source>
</evidence>
<dbReference type="PANTHER" id="PTHR21327:SF34">
    <property type="entry name" value="3,4-DIHYDROXY-2-BUTANONE 4-PHOSPHATE SYNTHASE"/>
    <property type="match status" value="1"/>
</dbReference>
<dbReference type="GO" id="GO:0008686">
    <property type="term" value="F:3,4-dihydroxy-2-butanone-4-phosphate synthase activity"/>
    <property type="evidence" value="ECO:0007669"/>
    <property type="project" value="UniProtKB-EC"/>
</dbReference>
<feature type="binding site" evidence="14">
    <location>
        <begin position="202"/>
        <end position="206"/>
    </location>
    <ligand>
        <name>D-ribulose 5-phosphate</name>
        <dbReference type="ChEBI" id="CHEBI:58121"/>
    </ligand>
</feature>
<comment type="cofactor">
    <cofactor evidence="14">
        <name>Mg(2+)</name>
        <dbReference type="ChEBI" id="CHEBI:18420"/>
    </cofactor>
    <cofactor evidence="14">
        <name>Mn(2+)</name>
        <dbReference type="ChEBI" id="CHEBI:29035"/>
    </cofactor>
    <text evidence="14">Binds 2 divalent metal cations per subunit. Magnesium or manganese.</text>
</comment>
<dbReference type="Gene3D" id="3.40.50.10990">
    <property type="entry name" value="GTP cyclohydrolase II"/>
    <property type="match status" value="1"/>
</dbReference>
<gene>
    <name evidence="14 16" type="primary">ribB</name>
    <name evidence="16" type="ORF">MTR64_02510</name>
</gene>
<evidence type="ECO:0000259" key="15">
    <source>
        <dbReference type="Pfam" id="PF00925"/>
    </source>
</evidence>
<dbReference type="PIRSF" id="PIRSF001259">
    <property type="entry name" value="RibA"/>
    <property type="match status" value="1"/>
</dbReference>
<keyword evidence="17" id="KW-1185">Reference proteome</keyword>
<dbReference type="EMBL" id="JALHLE010000003">
    <property type="protein sequence ID" value="MCJ2177423.1"/>
    <property type="molecule type" value="Genomic_DNA"/>
</dbReference>
<dbReference type="InterPro" id="IPR017945">
    <property type="entry name" value="DHBP_synth_RibB-like_a/b_dom"/>
</dbReference>
<protein>
    <recommendedName>
        <fullName evidence="8 14">3,4-dihydroxy-2-butanone 4-phosphate synthase</fullName>
        <shortName evidence="14">DHBP synthase</shortName>
        <ecNumber evidence="7 14">4.1.99.12</ecNumber>
    </recommendedName>
</protein>
<feature type="binding site" evidence="14">
    <location>
        <position position="205"/>
    </location>
    <ligand>
        <name>Mg(2+)</name>
        <dbReference type="ChEBI" id="CHEBI:18420"/>
        <label>2</label>
    </ligand>
</feature>
<feature type="binding site" evidence="14">
    <location>
        <position position="90"/>
    </location>
    <ligand>
        <name>Mg(2+)</name>
        <dbReference type="ChEBI" id="CHEBI:18420"/>
        <label>1</label>
    </ligand>
</feature>
<evidence type="ECO:0000256" key="8">
    <source>
        <dbReference type="ARBA" id="ARBA00018836"/>
    </source>
</evidence>
<comment type="pathway">
    <text evidence="4 14">Cofactor biosynthesis; riboflavin biosynthesis; 2-hydroxy-3-oxobutyl phosphate from D-ribulose 5-phosphate: step 1/1.</text>
</comment>
<evidence type="ECO:0000256" key="9">
    <source>
        <dbReference type="ARBA" id="ARBA00022619"/>
    </source>
</evidence>
<keyword evidence="12 14" id="KW-0464">Manganese</keyword>
<organism evidence="16 17">
    <name type="scientific">Novosphingobium album</name>
    <name type="common">ex Hu et al. 2023</name>
    <dbReference type="NCBI Taxonomy" id="2930093"/>
    <lineage>
        <taxon>Bacteria</taxon>
        <taxon>Pseudomonadati</taxon>
        <taxon>Pseudomonadota</taxon>
        <taxon>Alphaproteobacteria</taxon>
        <taxon>Sphingomonadales</taxon>
        <taxon>Sphingomonadaceae</taxon>
        <taxon>Novosphingobium</taxon>
    </lineage>
</organism>
<keyword evidence="11 14" id="KW-0460">Magnesium</keyword>
<evidence type="ECO:0000256" key="6">
    <source>
        <dbReference type="ARBA" id="ARBA00008976"/>
    </source>
</evidence>
<comment type="similarity">
    <text evidence="5">In the N-terminal section; belongs to the DHBP synthase family.</text>
</comment>